<dbReference type="PROSITE" id="PS50026">
    <property type="entry name" value="EGF_3"/>
    <property type="match status" value="1"/>
</dbReference>
<dbReference type="PROSITE" id="PS50948">
    <property type="entry name" value="PAN"/>
    <property type="match status" value="1"/>
</dbReference>
<dbReference type="InterPro" id="IPR003609">
    <property type="entry name" value="Pan_app"/>
</dbReference>
<dbReference type="GO" id="GO:0005524">
    <property type="term" value="F:ATP binding"/>
    <property type="evidence" value="ECO:0007669"/>
    <property type="project" value="UniProtKB-KW"/>
</dbReference>
<evidence type="ECO:0000256" key="5">
    <source>
        <dbReference type="ARBA" id="ARBA00022679"/>
    </source>
</evidence>
<dbReference type="InterPro" id="IPR000742">
    <property type="entry name" value="EGF"/>
</dbReference>
<evidence type="ECO:0000256" key="3">
    <source>
        <dbReference type="ARBA" id="ARBA00022527"/>
    </source>
</evidence>
<evidence type="ECO:0000256" key="11">
    <source>
        <dbReference type="ARBA" id="ARBA00023180"/>
    </source>
</evidence>
<evidence type="ECO:0000256" key="6">
    <source>
        <dbReference type="ARBA" id="ARBA00022729"/>
    </source>
</evidence>
<dbReference type="AlphaFoldDB" id="A0A835R7T6"/>
<dbReference type="PROSITE" id="PS50927">
    <property type="entry name" value="BULB_LECTIN"/>
    <property type="match status" value="1"/>
</dbReference>
<dbReference type="GO" id="GO:0005886">
    <property type="term" value="C:plasma membrane"/>
    <property type="evidence" value="ECO:0007669"/>
    <property type="project" value="UniProtKB-SubCell"/>
</dbReference>
<feature type="signal peptide" evidence="17">
    <location>
        <begin position="1"/>
        <end position="32"/>
    </location>
</feature>
<comment type="similarity">
    <text evidence="14">Belongs to the protein kinase superfamily. Ser/Thr protein kinase family.</text>
</comment>
<dbReference type="PANTHER" id="PTHR27002:SF932">
    <property type="entry name" value="RECEPTOR-LIKE SERINE_THREONINE-PROTEIN KINASE"/>
    <property type="match status" value="1"/>
</dbReference>
<dbReference type="SUPFAM" id="SSF51110">
    <property type="entry name" value="alpha-D-mannose-specific plant lectins"/>
    <property type="match status" value="1"/>
</dbReference>
<dbReference type="CDD" id="cd00054">
    <property type="entry name" value="EGF_CA"/>
    <property type="match status" value="1"/>
</dbReference>
<evidence type="ECO:0000256" key="2">
    <source>
        <dbReference type="ARBA" id="ARBA00022475"/>
    </source>
</evidence>
<evidence type="ECO:0000256" key="17">
    <source>
        <dbReference type="SAM" id="SignalP"/>
    </source>
</evidence>
<dbReference type="InterPro" id="IPR001245">
    <property type="entry name" value="Ser-Thr/Tyr_kinase_cat_dom"/>
</dbReference>
<keyword evidence="4 15" id="KW-0245">EGF-like domain</keyword>
<dbReference type="Proteomes" id="UP000636800">
    <property type="component" value="Unassembled WGS sequence"/>
</dbReference>
<dbReference type="InterPro" id="IPR000719">
    <property type="entry name" value="Prot_kinase_dom"/>
</dbReference>
<evidence type="ECO:0000256" key="12">
    <source>
        <dbReference type="ARBA" id="ARBA00047899"/>
    </source>
</evidence>
<evidence type="ECO:0000259" key="19">
    <source>
        <dbReference type="PROSITE" id="PS50026"/>
    </source>
</evidence>
<feature type="domain" description="Protein kinase" evidence="18">
    <location>
        <begin position="516"/>
        <end position="802"/>
    </location>
</feature>
<evidence type="ECO:0000256" key="4">
    <source>
        <dbReference type="ARBA" id="ARBA00022536"/>
    </source>
</evidence>
<dbReference type="Pfam" id="PF07714">
    <property type="entry name" value="PK_Tyr_Ser-Thr"/>
    <property type="match status" value="1"/>
</dbReference>
<protein>
    <recommendedName>
        <fullName evidence="14">Receptor-like serine/threonine-protein kinase</fullName>
        <ecNumber evidence="14">2.7.11.1</ecNumber>
    </recommendedName>
</protein>
<comment type="caution">
    <text evidence="15">Lacks conserved residue(s) required for the propagation of feature annotation.</text>
</comment>
<dbReference type="SUPFAM" id="SSF56112">
    <property type="entry name" value="Protein kinase-like (PK-like)"/>
    <property type="match status" value="1"/>
</dbReference>
<evidence type="ECO:0000256" key="16">
    <source>
        <dbReference type="SAM" id="Phobius"/>
    </source>
</evidence>
<sequence>MVVFDLLNSVLPSIFISFTATLLLCFLWSSHAETSVLPDHPLTDGNTIISPGGVYELGFFTPGRSANRYVGIWYHHFTSIVVWVANRESPIPDSSGSLSIAPDGNLVLLDSRQLILWSSNVSLSSNNSTAALLDTGNFVLNNSGDTAWQSFDHPTDTYLPGMKVGLDFRNNVNHLFTSWRSADDPSPGNFTMGMNPDLSTQIFLWKDGEPRWRSGRWNGQLFIGVEGMIPEYMYGFRLSNFQVEQQMYFYYNSFNSTLYYVLSADGLEKQLVWQSETQTWQEIWAEPATECEVYNRCGSNASCRDGADRSPVCSCLKGFVPTSTGCQRRTALSCEKNDSGEDSSGETDGFFLMQGVKLPDLSDWDSDSTNQSKCEESCLMNCSCKAYSFVPGIGCLIWGRDLVDIHEFSNGGNDFYLRLAASEFMDKKVKIPVFLILAIGIPILFALGCIWFLWKFRRKIIGKGCFTPEPSVDHRNSSVGTETGLSGMLVMEGGNNGRRGSKMFSFDAVAAATENFSESNFLGAGGFGPVYKGELPGGQEIAVKRLSQTSGQGIEQFKNEVTLITKLQHRNLVRLLGFCTHREDKMLIYEYMRNKSLDAFLFDKTKRRLLDWKTRYNIIEGIARGLLYLHRDSRLRVIHRDLKASNILLDGSMNPKISDFGMARILGCDGNESTTKRVVGTYGYMSPEYAMQGLLSVKSDIYSFGILILEIISGERNSTYWHPHLYLNLIAYAWKLWKEGNVMEFVDPLIRDSCEVSGVSKCLNLGLSCVQDRACDRPNVASVIVMLEGGTMAQSTPKQPTFAFEQSTSDESTHQGFVSGKSLVITTLSGR</sequence>
<dbReference type="Gene3D" id="3.30.200.20">
    <property type="entry name" value="Phosphorylase Kinase, domain 1"/>
    <property type="match status" value="1"/>
</dbReference>
<evidence type="ECO:0000259" key="21">
    <source>
        <dbReference type="PROSITE" id="PS50948"/>
    </source>
</evidence>
<name>A0A835R7T6_VANPL</name>
<keyword evidence="2" id="KW-1003">Cell membrane</keyword>
<dbReference type="InterPro" id="IPR001480">
    <property type="entry name" value="Bulb-type_lectin_dom"/>
</dbReference>
<dbReference type="Pfam" id="PF08276">
    <property type="entry name" value="PAN_2"/>
    <property type="match status" value="1"/>
</dbReference>
<dbReference type="InterPro" id="IPR036426">
    <property type="entry name" value="Bulb-type_lectin_dom_sf"/>
</dbReference>
<evidence type="ECO:0000256" key="7">
    <source>
        <dbReference type="ARBA" id="ARBA00022741"/>
    </source>
</evidence>
<evidence type="ECO:0000259" key="20">
    <source>
        <dbReference type="PROSITE" id="PS50927"/>
    </source>
</evidence>
<dbReference type="PROSITE" id="PS50011">
    <property type="entry name" value="PROTEIN_KINASE_DOM"/>
    <property type="match status" value="1"/>
</dbReference>
<comment type="subcellular location">
    <subcellularLocation>
        <location evidence="1">Cell membrane</location>
        <topology evidence="1">Single-pass type I membrane protein</topology>
    </subcellularLocation>
</comment>
<dbReference type="PIRSF" id="PIRSF000641">
    <property type="entry name" value="SRK"/>
    <property type="match status" value="1"/>
</dbReference>
<reference evidence="22 23" key="1">
    <citation type="journal article" date="2020" name="Nat. Food">
        <title>A phased Vanilla planifolia genome enables genetic improvement of flavour and production.</title>
        <authorList>
            <person name="Hasing T."/>
            <person name="Tang H."/>
            <person name="Brym M."/>
            <person name="Khazi F."/>
            <person name="Huang T."/>
            <person name="Chambers A.H."/>
        </authorList>
    </citation>
    <scope>NUCLEOTIDE SEQUENCE [LARGE SCALE GENOMIC DNA]</scope>
    <source>
        <tissue evidence="22">Leaf</tissue>
    </source>
</reference>
<feature type="domain" description="EGF-like" evidence="19">
    <location>
        <begin position="287"/>
        <end position="327"/>
    </location>
</feature>
<dbReference type="CDD" id="cd01098">
    <property type="entry name" value="PAN_AP_plant"/>
    <property type="match status" value="1"/>
</dbReference>
<comment type="catalytic activity">
    <reaction evidence="13 14">
        <text>L-seryl-[protein] + ATP = O-phospho-L-seryl-[protein] + ADP + H(+)</text>
        <dbReference type="Rhea" id="RHEA:17989"/>
        <dbReference type="Rhea" id="RHEA-COMP:9863"/>
        <dbReference type="Rhea" id="RHEA-COMP:11604"/>
        <dbReference type="ChEBI" id="CHEBI:15378"/>
        <dbReference type="ChEBI" id="CHEBI:29999"/>
        <dbReference type="ChEBI" id="CHEBI:30616"/>
        <dbReference type="ChEBI" id="CHEBI:83421"/>
        <dbReference type="ChEBI" id="CHEBI:456216"/>
        <dbReference type="EC" id="2.7.11.1"/>
    </reaction>
</comment>
<dbReference type="GO" id="GO:0051707">
    <property type="term" value="P:response to other organism"/>
    <property type="evidence" value="ECO:0007669"/>
    <property type="project" value="UniProtKB-ARBA"/>
</dbReference>
<dbReference type="GO" id="GO:0048544">
    <property type="term" value="P:recognition of pollen"/>
    <property type="evidence" value="ECO:0007669"/>
    <property type="project" value="InterPro"/>
</dbReference>
<dbReference type="FunFam" id="1.10.510.10:FF:000060">
    <property type="entry name" value="G-type lectin S-receptor-like serine/threonine-protein kinase"/>
    <property type="match status" value="1"/>
</dbReference>
<keyword evidence="3 14" id="KW-0723">Serine/threonine-protein kinase</keyword>
<keyword evidence="6 17" id="KW-0732">Signal</keyword>
<dbReference type="PROSITE" id="PS01186">
    <property type="entry name" value="EGF_2"/>
    <property type="match status" value="1"/>
</dbReference>
<feature type="transmembrane region" description="Helical" evidence="16">
    <location>
        <begin position="431"/>
        <end position="454"/>
    </location>
</feature>
<dbReference type="EMBL" id="JADCNL010000004">
    <property type="protein sequence ID" value="KAG0485323.1"/>
    <property type="molecule type" value="Genomic_DNA"/>
</dbReference>
<keyword evidence="5 14" id="KW-0808">Transferase</keyword>
<keyword evidence="16" id="KW-0812">Transmembrane</keyword>
<dbReference type="OrthoDB" id="10252740at2759"/>
<evidence type="ECO:0000256" key="8">
    <source>
        <dbReference type="ARBA" id="ARBA00022777"/>
    </source>
</evidence>
<accession>A0A835R7T6</accession>
<dbReference type="Gene3D" id="2.90.10.30">
    <property type="match status" value="1"/>
</dbReference>
<keyword evidence="9 14" id="KW-0067">ATP-binding</keyword>
<gene>
    <name evidence="22" type="ORF">HPP92_009402</name>
</gene>
<comment type="caution">
    <text evidence="22">The sequence shown here is derived from an EMBL/GenBank/DDBJ whole genome shotgun (WGS) entry which is preliminary data.</text>
</comment>
<dbReference type="CDD" id="cd00028">
    <property type="entry name" value="B_lectin"/>
    <property type="match status" value="1"/>
</dbReference>
<dbReference type="Pfam" id="PF01453">
    <property type="entry name" value="B_lectin"/>
    <property type="match status" value="1"/>
</dbReference>
<dbReference type="InterPro" id="IPR000858">
    <property type="entry name" value="S_locus_glycoprot_dom"/>
</dbReference>
<evidence type="ECO:0000313" key="23">
    <source>
        <dbReference type="Proteomes" id="UP000636800"/>
    </source>
</evidence>
<keyword evidence="11" id="KW-0325">Glycoprotein</keyword>
<proteinExistence type="inferred from homology"/>
<evidence type="ECO:0000256" key="1">
    <source>
        <dbReference type="ARBA" id="ARBA00004251"/>
    </source>
</evidence>
<feature type="domain" description="Apple" evidence="21">
    <location>
        <begin position="334"/>
        <end position="420"/>
    </location>
</feature>
<feature type="chain" id="PRO_5032357760" description="Receptor-like serine/threonine-protein kinase" evidence="17">
    <location>
        <begin position="33"/>
        <end position="831"/>
    </location>
</feature>
<evidence type="ECO:0000256" key="14">
    <source>
        <dbReference type="PIRNR" id="PIRNR000641"/>
    </source>
</evidence>
<dbReference type="InterPro" id="IPR011009">
    <property type="entry name" value="Kinase-like_dom_sf"/>
</dbReference>
<organism evidence="22 23">
    <name type="scientific">Vanilla planifolia</name>
    <name type="common">Vanilla</name>
    <dbReference type="NCBI Taxonomy" id="51239"/>
    <lineage>
        <taxon>Eukaryota</taxon>
        <taxon>Viridiplantae</taxon>
        <taxon>Streptophyta</taxon>
        <taxon>Embryophyta</taxon>
        <taxon>Tracheophyta</taxon>
        <taxon>Spermatophyta</taxon>
        <taxon>Magnoliopsida</taxon>
        <taxon>Liliopsida</taxon>
        <taxon>Asparagales</taxon>
        <taxon>Orchidaceae</taxon>
        <taxon>Vanilloideae</taxon>
        <taxon>Vanilleae</taxon>
        <taxon>Vanilla</taxon>
    </lineage>
</organism>
<evidence type="ECO:0000256" key="9">
    <source>
        <dbReference type="ARBA" id="ARBA00022840"/>
    </source>
</evidence>
<dbReference type="InterPro" id="IPR008271">
    <property type="entry name" value="Ser/Thr_kinase_AS"/>
</dbReference>
<dbReference type="SMART" id="SM00473">
    <property type="entry name" value="PAN_AP"/>
    <property type="match status" value="1"/>
</dbReference>
<evidence type="ECO:0000256" key="10">
    <source>
        <dbReference type="ARBA" id="ARBA00023157"/>
    </source>
</evidence>
<comment type="catalytic activity">
    <reaction evidence="12 14">
        <text>L-threonyl-[protein] + ATP = O-phospho-L-threonyl-[protein] + ADP + H(+)</text>
        <dbReference type="Rhea" id="RHEA:46608"/>
        <dbReference type="Rhea" id="RHEA-COMP:11060"/>
        <dbReference type="Rhea" id="RHEA-COMP:11605"/>
        <dbReference type="ChEBI" id="CHEBI:15378"/>
        <dbReference type="ChEBI" id="CHEBI:30013"/>
        <dbReference type="ChEBI" id="CHEBI:30616"/>
        <dbReference type="ChEBI" id="CHEBI:61977"/>
        <dbReference type="ChEBI" id="CHEBI:456216"/>
        <dbReference type="EC" id="2.7.11.1"/>
    </reaction>
</comment>
<dbReference type="InterPro" id="IPR024171">
    <property type="entry name" value="SRK-like_kinase"/>
</dbReference>
<dbReference type="PANTHER" id="PTHR27002">
    <property type="entry name" value="RECEPTOR-LIKE SERINE/THREONINE-PROTEIN KINASE SD1-8"/>
    <property type="match status" value="1"/>
</dbReference>
<dbReference type="Pfam" id="PF00954">
    <property type="entry name" value="S_locus_glycop"/>
    <property type="match status" value="1"/>
</dbReference>
<keyword evidence="7 14" id="KW-0547">Nucleotide-binding</keyword>
<keyword evidence="10" id="KW-1015">Disulfide bond</keyword>
<evidence type="ECO:0000259" key="18">
    <source>
        <dbReference type="PROSITE" id="PS50011"/>
    </source>
</evidence>
<keyword evidence="23" id="KW-1185">Reference proteome</keyword>
<keyword evidence="16" id="KW-1133">Transmembrane helix</keyword>
<dbReference type="PROSITE" id="PS00108">
    <property type="entry name" value="PROTEIN_KINASE_ST"/>
    <property type="match status" value="1"/>
</dbReference>
<dbReference type="EC" id="2.7.11.1" evidence="14"/>
<dbReference type="GO" id="GO:0004674">
    <property type="term" value="F:protein serine/threonine kinase activity"/>
    <property type="evidence" value="ECO:0007669"/>
    <property type="project" value="UniProtKB-KW"/>
</dbReference>
<keyword evidence="16" id="KW-0472">Membrane</keyword>
<dbReference type="FunFam" id="3.30.200.20:FF:000195">
    <property type="entry name" value="G-type lectin S-receptor-like serine/threonine-protein kinase"/>
    <property type="match status" value="1"/>
</dbReference>
<evidence type="ECO:0000256" key="13">
    <source>
        <dbReference type="ARBA" id="ARBA00048679"/>
    </source>
</evidence>
<feature type="domain" description="Bulb-type lectin" evidence="20">
    <location>
        <begin position="33"/>
        <end position="153"/>
    </location>
</feature>
<evidence type="ECO:0000313" key="22">
    <source>
        <dbReference type="EMBL" id="KAG0485323.1"/>
    </source>
</evidence>
<dbReference type="SMART" id="SM00220">
    <property type="entry name" value="S_TKc"/>
    <property type="match status" value="1"/>
</dbReference>
<dbReference type="SMART" id="SM00108">
    <property type="entry name" value="B_lectin"/>
    <property type="match status" value="1"/>
</dbReference>
<dbReference type="CDD" id="cd14066">
    <property type="entry name" value="STKc_IRAK"/>
    <property type="match status" value="1"/>
</dbReference>
<dbReference type="Gene3D" id="1.10.510.10">
    <property type="entry name" value="Transferase(Phosphotransferase) domain 1"/>
    <property type="match status" value="1"/>
</dbReference>
<evidence type="ECO:0000256" key="15">
    <source>
        <dbReference type="PROSITE-ProRule" id="PRU00076"/>
    </source>
</evidence>
<keyword evidence="8 14" id="KW-0418">Kinase</keyword>